<accession>A0A9P6ZH78</accession>
<evidence type="ECO:0000313" key="2">
    <source>
        <dbReference type="Proteomes" id="UP000714275"/>
    </source>
</evidence>
<name>A0A9P6ZH78_9AGAM</name>
<dbReference type="AlphaFoldDB" id="A0A9P6ZH78"/>
<dbReference type="Proteomes" id="UP000714275">
    <property type="component" value="Unassembled WGS sequence"/>
</dbReference>
<proteinExistence type="predicted"/>
<keyword evidence="2" id="KW-1185">Reference proteome</keyword>
<dbReference type="EMBL" id="JABBWD010000098">
    <property type="protein sequence ID" value="KAG1766213.1"/>
    <property type="molecule type" value="Genomic_DNA"/>
</dbReference>
<comment type="caution">
    <text evidence="1">The sequence shown here is derived from an EMBL/GenBank/DDBJ whole genome shotgun (WGS) entry which is preliminary data.</text>
</comment>
<reference evidence="1" key="1">
    <citation type="journal article" date="2020" name="New Phytol.">
        <title>Comparative genomics reveals dynamic genome evolution in host specialist ectomycorrhizal fungi.</title>
        <authorList>
            <person name="Lofgren L.A."/>
            <person name="Nguyen N.H."/>
            <person name="Vilgalys R."/>
            <person name="Ruytinx J."/>
            <person name="Liao H.L."/>
            <person name="Branco S."/>
            <person name="Kuo A."/>
            <person name="LaButti K."/>
            <person name="Lipzen A."/>
            <person name="Andreopoulos W."/>
            <person name="Pangilinan J."/>
            <person name="Riley R."/>
            <person name="Hundley H."/>
            <person name="Na H."/>
            <person name="Barry K."/>
            <person name="Grigoriev I.V."/>
            <person name="Stajich J.E."/>
            <person name="Kennedy P.G."/>
        </authorList>
    </citation>
    <scope>NUCLEOTIDE SEQUENCE</scope>
    <source>
        <strain evidence="1">DOB743</strain>
    </source>
</reference>
<sequence length="433" mass="49634">MQLEPPDEDLPAIQVSLSEFVSAAEQMFVPDQLENFLRFVLAGRLQYGDKLARVFINARQGALVPPISEYKLYRDIDSVIGVTHDLPFRLPMAIFPLASFRDTLTEDNHLKCPISCPKVCIPLHRIPNIALGKVDRRHITRIFFPGLYHPGQNPAIPPETMTAIYEKCLRPAVVGLNPVDRSRWPVTYSNAKTLYRDQKGRFHFGTVDFPPQLLNQLGCKLLEMFQMQEGLQDAFFVHELRGTKGASHHDPCDARARRLALDTVFHFFDMSLVRPEDWVVDIGLEIQHEGHVLQWLTKGHHLSGIFSQVQYRIISDADWDNLVFRRYFPAKGASTAKALQQFPSASYYRQWQALMDGLDEDCAEIIRNRHLTQWFDKLYWVPHPDSDRMWSTKKGGKEWTMLPPGEPRNCPRIAVNSRFIGKDAAIILATETS</sequence>
<organism evidence="1 2">
    <name type="scientific">Suillus placidus</name>
    <dbReference type="NCBI Taxonomy" id="48579"/>
    <lineage>
        <taxon>Eukaryota</taxon>
        <taxon>Fungi</taxon>
        <taxon>Dikarya</taxon>
        <taxon>Basidiomycota</taxon>
        <taxon>Agaricomycotina</taxon>
        <taxon>Agaricomycetes</taxon>
        <taxon>Agaricomycetidae</taxon>
        <taxon>Boletales</taxon>
        <taxon>Suillineae</taxon>
        <taxon>Suillaceae</taxon>
        <taxon>Suillus</taxon>
    </lineage>
</organism>
<evidence type="ECO:0000313" key="1">
    <source>
        <dbReference type="EMBL" id="KAG1766213.1"/>
    </source>
</evidence>
<dbReference type="OrthoDB" id="3261690at2759"/>
<gene>
    <name evidence="1" type="ORF">EV702DRAFT_981012</name>
</gene>
<protein>
    <submittedName>
        <fullName evidence="1">Uncharacterized protein</fullName>
    </submittedName>
</protein>